<sequence>MNLTNPEHSFRYQTRVFDIFRKSALASSWKPILLTIVTFDLHP</sequence>
<evidence type="ECO:0000313" key="1">
    <source>
        <dbReference type="EMBL" id="CAB3744497.1"/>
    </source>
</evidence>
<evidence type="ECO:0000313" key="2">
    <source>
        <dbReference type="Proteomes" id="UP000494205"/>
    </source>
</evidence>
<gene>
    <name evidence="1" type="ORF">LMG27174_07190</name>
</gene>
<name>A0A6J5CSJ4_9BURK</name>
<dbReference type="EMBL" id="CADIJZ010000073">
    <property type="protein sequence ID" value="CAB3744497.1"/>
    <property type="molecule type" value="Genomic_DNA"/>
</dbReference>
<dbReference type="AlphaFoldDB" id="A0A6J5CSJ4"/>
<organism evidence="1 2">
    <name type="scientific">Paraburkholderia rhynchosiae</name>
    <dbReference type="NCBI Taxonomy" id="487049"/>
    <lineage>
        <taxon>Bacteria</taxon>
        <taxon>Pseudomonadati</taxon>
        <taxon>Pseudomonadota</taxon>
        <taxon>Betaproteobacteria</taxon>
        <taxon>Burkholderiales</taxon>
        <taxon>Burkholderiaceae</taxon>
        <taxon>Paraburkholderia</taxon>
    </lineage>
</organism>
<protein>
    <submittedName>
        <fullName evidence="1">Uncharacterized protein</fullName>
    </submittedName>
</protein>
<dbReference type="Proteomes" id="UP000494205">
    <property type="component" value="Unassembled WGS sequence"/>
</dbReference>
<accession>A0A6J5CSJ4</accession>
<reference evidence="1 2" key="1">
    <citation type="submission" date="2020-04" db="EMBL/GenBank/DDBJ databases">
        <authorList>
            <person name="De Canck E."/>
        </authorList>
    </citation>
    <scope>NUCLEOTIDE SEQUENCE [LARGE SCALE GENOMIC DNA]</scope>
    <source>
        <strain evidence="1 2">LMG 27174</strain>
    </source>
</reference>
<proteinExistence type="predicted"/>